<keyword evidence="3 4" id="KW-0456">Lyase</keyword>
<feature type="binding site" evidence="4">
    <location>
        <begin position="58"/>
        <end position="60"/>
    </location>
    <ligand>
        <name>substrate</name>
    </ligand>
</feature>
<accession>A0A846QSR3</accession>
<evidence type="ECO:0000256" key="3">
    <source>
        <dbReference type="ARBA" id="ARBA00023239"/>
    </source>
</evidence>
<keyword evidence="2 4" id="KW-0474">Menaquinone biosynthesis</keyword>
<keyword evidence="5" id="KW-0560">Oxidoreductase</keyword>
<dbReference type="CDD" id="cd13635">
    <property type="entry name" value="PBP2_Ttha1568_Mqnd"/>
    <property type="match status" value="1"/>
</dbReference>
<gene>
    <name evidence="4" type="primary">mqnD</name>
    <name evidence="5" type="ORF">GGQ74_001887</name>
</gene>
<evidence type="ECO:0000313" key="6">
    <source>
        <dbReference type="Proteomes" id="UP000580856"/>
    </source>
</evidence>
<dbReference type="SUPFAM" id="SSF53850">
    <property type="entry name" value="Periplasmic binding protein-like II"/>
    <property type="match status" value="1"/>
</dbReference>
<dbReference type="PANTHER" id="PTHR37167">
    <property type="entry name" value="1,4-DIHYDROXY-6-NAPHTOATE SYNTHASE"/>
    <property type="match status" value="1"/>
</dbReference>
<dbReference type="GO" id="GO:0016830">
    <property type="term" value="F:carbon-carbon lyase activity"/>
    <property type="evidence" value="ECO:0007669"/>
    <property type="project" value="UniProtKB-UniRule"/>
</dbReference>
<feature type="active site" description="Proton acceptor" evidence="4">
    <location>
        <position position="148"/>
    </location>
</feature>
<organism evidence="5 6">
    <name type="scientific">Desulfobaculum xiamenense</name>
    <dbReference type="NCBI Taxonomy" id="995050"/>
    <lineage>
        <taxon>Bacteria</taxon>
        <taxon>Pseudomonadati</taxon>
        <taxon>Thermodesulfobacteriota</taxon>
        <taxon>Desulfovibrionia</taxon>
        <taxon>Desulfovibrionales</taxon>
        <taxon>Desulfovibrionaceae</taxon>
        <taxon>Desulfobaculum</taxon>
    </lineage>
</organism>
<comment type="pathway">
    <text evidence="1 4">Quinol/quinone metabolism; menaquinone biosynthesis.</text>
</comment>
<dbReference type="EMBL" id="JAATJA010000002">
    <property type="protein sequence ID" value="NJB68214.1"/>
    <property type="molecule type" value="Genomic_DNA"/>
</dbReference>
<evidence type="ECO:0000313" key="5">
    <source>
        <dbReference type="EMBL" id="NJB68214.1"/>
    </source>
</evidence>
<feature type="binding site" evidence="4">
    <location>
        <begin position="109"/>
        <end position="110"/>
    </location>
    <ligand>
        <name>substrate</name>
    </ligand>
</feature>
<dbReference type="RefSeq" id="WP_167941299.1">
    <property type="nucleotide sequence ID" value="NZ_JAATJA010000002.1"/>
</dbReference>
<dbReference type="EC" id="4.1.99.29" evidence="4"/>
<dbReference type="AlphaFoldDB" id="A0A846QSR3"/>
<dbReference type="InterPro" id="IPR003773">
    <property type="entry name" value="Menaquinone_biosynth"/>
</dbReference>
<keyword evidence="6" id="KW-1185">Reference proteome</keyword>
<comment type="similarity">
    <text evidence="4">Belongs to the MqnA/MqnD family. MqnD subfamily.</text>
</comment>
<dbReference type="GO" id="GO:0009234">
    <property type="term" value="P:menaquinone biosynthetic process"/>
    <property type="evidence" value="ECO:0007669"/>
    <property type="project" value="UniProtKB-UniRule"/>
</dbReference>
<comment type="function">
    <text evidence="4">Catalyzes the conversion of cyclic dehypoxanthine futalosine (cyclic DHFL) into 1,4-dihydroxy-6-naphthoate, a step in the biosynthesis of menaquinone (MK, vitamin K2).</text>
</comment>
<sequence>MNTPLSVAISPCPNDTFIFAAWILGLVPERLSRPVRFFWADVEELNQSAAAGRHDVIKLSAAAALALSDDYEILPSGAAFGHGAGPKLVTRPDAPATLRTIAVPGLHTTAYTVLRAALPQGFTPVPMLFSDIVDAVREGRVDAGLVIHETALVYARHGLELRMDLGAWWNAQGVSAPIPLGVIAARRDLPPEDRDAVVATIRASLAHARAARADIWPLVRTLAQELDDETLERHIAAYVNDLSDDMGEAGRAALDLLSRLASGASIG</sequence>
<name>A0A846QSR3_9BACT</name>
<dbReference type="PANTHER" id="PTHR37167:SF1">
    <property type="entry name" value="1,4-DIHYDROXY-6-NAPHTOATE SYNTHASE"/>
    <property type="match status" value="1"/>
</dbReference>
<evidence type="ECO:0000256" key="2">
    <source>
        <dbReference type="ARBA" id="ARBA00022428"/>
    </source>
</evidence>
<reference evidence="5 6" key="1">
    <citation type="submission" date="2020-03" db="EMBL/GenBank/DDBJ databases">
        <title>Genomic Encyclopedia of Type Strains, Phase IV (KMG-IV): sequencing the most valuable type-strain genomes for metagenomic binning, comparative biology and taxonomic classification.</title>
        <authorList>
            <person name="Goeker M."/>
        </authorList>
    </citation>
    <scope>NUCLEOTIDE SEQUENCE [LARGE SCALE GENOMIC DNA]</scope>
    <source>
        <strain evidence="5 6">DSM 24233</strain>
    </source>
</reference>
<protein>
    <recommendedName>
        <fullName evidence="4">1,4-dihydroxy-6-naphtoate synthase</fullName>
        <ecNumber evidence="4">4.1.99.29</ecNumber>
    </recommendedName>
    <alternativeName>
        <fullName evidence="4">Menaquinone biosynthetic enzyme MqnD</fullName>
    </alternativeName>
</protein>
<comment type="caution">
    <text evidence="5">The sequence shown here is derived from an EMBL/GenBank/DDBJ whole genome shotgun (WGS) entry which is preliminary data.</text>
</comment>
<dbReference type="Proteomes" id="UP000580856">
    <property type="component" value="Unassembled WGS sequence"/>
</dbReference>
<evidence type="ECO:0000256" key="1">
    <source>
        <dbReference type="ARBA" id="ARBA00004863"/>
    </source>
</evidence>
<comment type="catalytic activity">
    <reaction evidence="4">
        <text>cyclic dehypoxanthinylfutalosinate = 1,4-dihydroxy-6-naphthoate + dihydroxyacetone</text>
        <dbReference type="Rhea" id="RHEA:33087"/>
        <dbReference type="ChEBI" id="CHEBI:16016"/>
        <dbReference type="ChEBI" id="CHEBI:64254"/>
        <dbReference type="ChEBI" id="CHEBI:64270"/>
        <dbReference type="EC" id="4.1.99.29"/>
    </reaction>
</comment>
<proteinExistence type="inferred from homology"/>
<dbReference type="InterPro" id="IPR030869">
    <property type="entry name" value="MqnD"/>
</dbReference>
<dbReference type="Pfam" id="PF02621">
    <property type="entry name" value="VitK2_biosynth"/>
    <property type="match status" value="1"/>
</dbReference>
<dbReference type="UniPathway" id="UPA00079"/>
<dbReference type="Gene3D" id="3.40.190.10">
    <property type="entry name" value="Periplasmic binding protein-like II"/>
    <property type="match status" value="2"/>
</dbReference>
<dbReference type="GO" id="GO:0016491">
    <property type="term" value="F:oxidoreductase activity"/>
    <property type="evidence" value="ECO:0007669"/>
    <property type="project" value="UniProtKB-KW"/>
</dbReference>
<evidence type="ECO:0000256" key="4">
    <source>
        <dbReference type="HAMAP-Rule" id="MF_00996"/>
    </source>
</evidence>
<dbReference type="HAMAP" id="MF_00996">
    <property type="entry name" value="MqnD"/>
    <property type="match status" value="1"/>
</dbReference>